<evidence type="ECO:0000313" key="7">
    <source>
        <dbReference type="EMBL" id="THU42699.1"/>
    </source>
</evidence>
<dbReference type="Proteomes" id="UP000317650">
    <property type="component" value="Unassembled WGS sequence"/>
</dbReference>
<dbReference type="GO" id="GO:0005524">
    <property type="term" value="F:ATP binding"/>
    <property type="evidence" value="ECO:0007669"/>
    <property type="project" value="UniProtKB-KW"/>
</dbReference>
<name>A0A4S8I5B4_MUSBA</name>
<comment type="function">
    <text evidence="1">Probable ATPase of unknown function. Its presence in a non-photosynthetic plant (Epifagus virginiana) and experiments in tobacco indicate that it has an essential function which is probably not related to photosynthesis.</text>
</comment>
<evidence type="ECO:0000256" key="3">
    <source>
        <dbReference type="ARBA" id="ARBA00009361"/>
    </source>
</evidence>
<dbReference type="PANTHER" id="PTHR33078">
    <property type="entry name" value="PROTEIN YCF2-RELATED"/>
    <property type="match status" value="1"/>
</dbReference>
<sequence length="166" mass="19148">MKKYESEFEEEEEVVDPATDKGGFIQSHKYGALVANYVIVLKSPLFSIGLGASGPFYHEEDELQENDSEFLQSETMQYQTRDRSSKEQGFFRVSQFIWTLRIHSFSYSKISPLSLCFHVENSLQMKRCQRCLLLPKQNLLHLCINAGSSRIRKKVLRIVDSSPEMA</sequence>
<comment type="subcellular location">
    <subcellularLocation>
        <location evidence="2">Plastid</location>
    </subcellularLocation>
</comment>
<keyword evidence="6" id="KW-0067">ATP-binding</keyword>
<comment type="similarity">
    <text evidence="3">Belongs to the Ycf2 family.</text>
</comment>
<evidence type="ECO:0000256" key="1">
    <source>
        <dbReference type="ARBA" id="ARBA00002329"/>
    </source>
</evidence>
<comment type="caution">
    <text evidence="7">The sequence shown here is derived from an EMBL/GenBank/DDBJ whole genome shotgun (WGS) entry which is preliminary data.</text>
</comment>
<keyword evidence="5" id="KW-0547">Nucleotide-binding</keyword>
<accession>A0A4S8I5B4</accession>
<reference evidence="7 8" key="1">
    <citation type="journal article" date="2019" name="Nat. Plants">
        <title>Genome sequencing of Musa balbisiana reveals subgenome evolution and function divergence in polyploid bananas.</title>
        <authorList>
            <person name="Yao X."/>
        </authorList>
    </citation>
    <scope>NUCLEOTIDE SEQUENCE [LARGE SCALE GENOMIC DNA]</scope>
    <source>
        <strain evidence="8">cv. DH-PKW</strain>
        <tissue evidence="7">Leaves</tissue>
    </source>
</reference>
<evidence type="ECO:0000256" key="5">
    <source>
        <dbReference type="ARBA" id="ARBA00022741"/>
    </source>
</evidence>
<keyword evidence="8" id="KW-1185">Reference proteome</keyword>
<evidence type="ECO:0000313" key="8">
    <source>
        <dbReference type="Proteomes" id="UP000317650"/>
    </source>
</evidence>
<dbReference type="EMBL" id="PYDT01000738">
    <property type="protein sequence ID" value="THU42699.1"/>
    <property type="molecule type" value="Genomic_DNA"/>
</dbReference>
<evidence type="ECO:0000256" key="2">
    <source>
        <dbReference type="ARBA" id="ARBA00004474"/>
    </source>
</evidence>
<proteinExistence type="inferred from homology"/>
<protein>
    <submittedName>
        <fullName evidence="7">Uncharacterized protein</fullName>
    </submittedName>
</protein>
<keyword evidence="4" id="KW-0934">Plastid</keyword>
<evidence type="ECO:0000256" key="6">
    <source>
        <dbReference type="ARBA" id="ARBA00022840"/>
    </source>
</evidence>
<organism evidence="7 8">
    <name type="scientific">Musa balbisiana</name>
    <name type="common">Banana</name>
    <dbReference type="NCBI Taxonomy" id="52838"/>
    <lineage>
        <taxon>Eukaryota</taxon>
        <taxon>Viridiplantae</taxon>
        <taxon>Streptophyta</taxon>
        <taxon>Embryophyta</taxon>
        <taxon>Tracheophyta</taxon>
        <taxon>Spermatophyta</taxon>
        <taxon>Magnoliopsida</taxon>
        <taxon>Liliopsida</taxon>
        <taxon>Zingiberales</taxon>
        <taxon>Musaceae</taxon>
        <taxon>Musa</taxon>
    </lineage>
</organism>
<dbReference type="PANTHER" id="PTHR33078:SF100">
    <property type="entry name" value="PROTEIN YCF2"/>
    <property type="match status" value="1"/>
</dbReference>
<gene>
    <name evidence="7" type="ORF">C4D60_Mb00t17840</name>
</gene>
<dbReference type="GO" id="GO:0009536">
    <property type="term" value="C:plastid"/>
    <property type="evidence" value="ECO:0007669"/>
    <property type="project" value="UniProtKB-SubCell"/>
</dbReference>
<evidence type="ECO:0000256" key="4">
    <source>
        <dbReference type="ARBA" id="ARBA00022640"/>
    </source>
</evidence>
<dbReference type="AlphaFoldDB" id="A0A4S8I5B4"/>